<reference evidence="1 2" key="1">
    <citation type="journal article" date="2015" name="Genome Announc.">
        <title>Expanding the biotechnology potential of lactobacilli through comparative genomics of 213 strains and associated genera.</title>
        <authorList>
            <person name="Sun Z."/>
            <person name="Harris H.M."/>
            <person name="McCann A."/>
            <person name="Guo C."/>
            <person name="Argimon S."/>
            <person name="Zhang W."/>
            <person name="Yang X."/>
            <person name="Jeffery I.B."/>
            <person name="Cooney J.C."/>
            <person name="Kagawa T.F."/>
            <person name="Liu W."/>
            <person name="Song Y."/>
            <person name="Salvetti E."/>
            <person name="Wrobel A."/>
            <person name="Rasinkangas P."/>
            <person name="Parkhill J."/>
            <person name="Rea M.C."/>
            <person name="O'Sullivan O."/>
            <person name="Ritari J."/>
            <person name="Douillard F.P."/>
            <person name="Paul Ross R."/>
            <person name="Yang R."/>
            <person name="Briner A.E."/>
            <person name="Felis G.E."/>
            <person name="de Vos W.M."/>
            <person name="Barrangou R."/>
            <person name="Klaenhammer T.R."/>
            <person name="Caufield P.W."/>
            <person name="Cui Y."/>
            <person name="Zhang H."/>
            <person name="O'Toole P.W."/>
        </authorList>
    </citation>
    <scope>NUCLEOTIDE SEQUENCE [LARGE SCALE GENOMIC DNA]</scope>
    <source>
        <strain evidence="1 2">DSM 23026</strain>
    </source>
</reference>
<name>A0A0R2NB06_9LACO</name>
<dbReference type="InterPro" id="IPR009241">
    <property type="entry name" value="HigB-like"/>
</dbReference>
<proteinExistence type="predicted"/>
<evidence type="ECO:0008006" key="3">
    <source>
        <dbReference type="Google" id="ProtNLM"/>
    </source>
</evidence>
<dbReference type="Pfam" id="PF05973">
    <property type="entry name" value="Gp49"/>
    <property type="match status" value="1"/>
</dbReference>
<gene>
    <name evidence="1" type="ORF">IV88_GL001055</name>
</gene>
<dbReference type="EMBL" id="JQCQ01000032">
    <property type="protein sequence ID" value="KRO23079.1"/>
    <property type="molecule type" value="Genomic_DNA"/>
</dbReference>
<dbReference type="Proteomes" id="UP000051249">
    <property type="component" value="Unassembled WGS sequence"/>
</dbReference>
<dbReference type="PATRIC" id="fig|480391.4.peg.1071"/>
<sequence>MRPNGHDEFIEWYEDLPKKGRLKVITVINKVESNGMMTAQRLKWVKKLDTNLYELRSKVGSNIQRACYFHVDHGKYIITHGFTKKTNKTPKKEIKHAIVLRET</sequence>
<protein>
    <recommendedName>
        <fullName evidence="3">Type II toxin-antitoxin system RelE/ParE family toxin</fullName>
    </recommendedName>
</protein>
<keyword evidence="2" id="KW-1185">Reference proteome</keyword>
<organism evidence="1 2">
    <name type="scientific">Pediococcus argentinicus</name>
    <dbReference type="NCBI Taxonomy" id="480391"/>
    <lineage>
        <taxon>Bacteria</taxon>
        <taxon>Bacillati</taxon>
        <taxon>Bacillota</taxon>
        <taxon>Bacilli</taxon>
        <taxon>Lactobacillales</taxon>
        <taxon>Lactobacillaceae</taxon>
        <taxon>Pediococcus</taxon>
    </lineage>
</organism>
<accession>A0A0R2NB06</accession>
<evidence type="ECO:0000313" key="2">
    <source>
        <dbReference type="Proteomes" id="UP000051249"/>
    </source>
</evidence>
<evidence type="ECO:0000313" key="1">
    <source>
        <dbReference type="EMBL" id="KRO23079.1"/>
    </source>
</evidence>
<dbReference type="AlphaFoldDB" id="A0A0R2NB06"/>
<comment type="caution">
    <text evidence="1">The sequence shown here is derived from an EMBL/GenBank/DDBJ whole genome shotgun (WGS) entry which is preliminary data.</text>
</comment>